<name>A0ACA9PVW4_9GLOM</name>
<proteinExistence type="predicted"/>
<sequence length="41" mass="4758">MTADSLENYQNQDGKESGKRQKCRNISIKPDKNAKNKLYRS</sequence>
<organism evidence="1 2">
    <name type="scientific">Racocetra persica</name>
    <dbReference type="NCBI Taxonomy" id="160502"/>
    <lineage>
        <taxon>Eukaryota</taxon>
        <taxon>Fungi</taxon>
        <taxon>Fungi incertae sedis</taxon>
        <taxon>Mucoromycota</taxon>
        <taxon>Glomeromycotina</taxon>
        <taxon>Glomeromycetes</taxon>
        <taxon>Diversisporales</taxon>
        <taxon>Gigasporaceae</taxon>
        <taxon>Racocetra</taxon>
    </lineage>
</organism>
<gene>
    <name evidence="1" type="ORF">RPERSI_LOCUS11376</name>
</gene>
<dbReference type="EMBL" id="CAJVQC010023379">
    <property type="protein sequence ID" value="CAG8722022.1"/>
    <property type="molecule type" value="Genomic_DNA"/>
</dbReference>
<reference evidence="1" key="1">
    <citation type="submission" date="2021-06" db="EMBL/GenBank/DDBJ databases">
        <authorList>
            <person name="Kallberg Y."/>
            <person name="Tangrot J."/>
            <person name="Rosling A."/>
        </authorList>
    </citation>
    <scope>NUCLEOTIDE SEQUENCE</scope>
    <source>
        <strain evidence="1">MA461A</strain>
    </source>
</reference>
<evidence type="ECO:0000313" key="2">
    <source>
        <dbReference type="Proteomes" id="UP000789920"/>
    </source>
</evidence>
<protein>
    <submittedName>
        <fullName evidence="1">3363_t:CDS:1</fullName>
    </submittedName>
</protein>
<evidence type="ECO:0000313" key="1">
    <source>
        <dbReference type="EMBL" id="CAG8722022.1"/>
    </source>
</evidence>
<keyword evidence="2" id="KW-1185">Reference proteome</keyword>
<comment type="caution">
    <text evidence="1">The sequence shown here is derived from an EMBL/GenBank/DDBJ whole genome shotgun (WGS) entry which is preliminary data.</text>
</comment>
<accession>A0ACA9PVW4</accession>
<dbReference type="Proteomes" id="UP000789920">
    <property type="component" value="Unassembled WGS sequence"/>
</dbReference>